<evidence type="ECO:0000313" key="2">
    <source>
        <dbReference type="EMBL" id="BAG32219.1"/>
    </source>
</evidence>
<keyword evidence="3" id="KW-1185">Reference proteome</keyword>
<sequence length="137" mass="15799">MLHLLDEHEDLVEAALRRYCGVRYTDRWRVDEQGQQRLTLREIWVYLQEALPGDSAIVRHFNNGRARWGDQEYLLADVAGILAGKPHPARPKPQSLPVNPQEKDRVDEIRAKRIAEKRAREAAAREQHEQEQGGEGS</sequence>
<feature type="compositionally biased region" description="Basic and acidic residues" evidence="1">
    <location>
        <begin position="101"/>
        <end position="131"/>
    </location>
</feature>
<organism evidence="2 3">
    <name type="scientific">Nocardia farcinica (strain IFM 10152)</name>
    <dbReference type="NCBI Taxonomy" id="247156"/>
    <lineage>
        <taxon>Bacteria</taxon>
        <taxon>Bacillati</taxon>
        <taxon>Actinomycetota</taxon>
        <taxon>Actinomycetes</taxon>
        <taxon>Mycobacteriales</taxon>
        <taxon>Nocardiaceae</taxon>
        <taxon>Nocardia</taxon>
    </lineage>
</organism>
<protein>
    <submittedName>
        <fullName evidence="2">Uncharacterized protein</fullName>
    </submittedName>
</protein>
<reference evidence="2 3" key="1">
    <citation type="journal article" date="2004" name="Proc. Natl. Acad. Sci. U.S.A.">
        <title>The complete genomic sequence of Nocardia farcinica IFM 10152.</title>
        <authorList>
            <person name="Ishikawa J."/>
            <person name="Yamashita A."/>
            <person name="Mikami Y."/>
            <person name="Hoshino Y."/>
            <person name="Kurita H."/>
            <person name="Hotta K."/>
            <person name="Shiba T."/>
            <person name="Hattori M."/>
        </authorList>
    </citation>
    <scope>NUCLEOTIDE SEQUENCE [LARGE SCALE GENOMIC DNA]</scope>
    <source>
        <strain evidence="2 3">IFM 10152</strain>
    </source>
</reference>
<dbReference type="Proteomes" id="UP000006820">
    <property type="component" value="Chromosome"/>
</dbReference>
<dbReference type="eggNOG" id="ENOG5031F1I">
    <property type="taxonomic scope" value="Bacteria"/>
</dbReference>
<gene>
    <name evidence="2" type="ordered locus">NFA_505</name>
</gene>
<dbReference type="EMBL" id="AP006618">
    <property type="protein sequence ID" value="BAG32219.1"/>
    <property type="molecule type" value="Genomic_DNA"/>
</dbReference>
<name>B2RGL6_NOCFA</name>
<proteinExistence type="predicted"/>
<evidence type="ECO:0000256" key="1">
    <source>
        <dbReference type="SAM" id="MobiDB-lite"/>
    </source>
</evidence>
<accession>B2RGL6</accession>
<dbReference type="HOGENOM" id="CLU_1863090_0_0_11"/>
<dbReference type="KEGG" id="nfa:NFA_505"/>
<evidence type="ECO:0000313" key="3">
    <source>
        <dbReference type="Proteomes" id="UP000006820"/>
    </source>
</evidence>
<dbReference type="AlphaFoldDB" id="B2RGL6"/>
<feature type="region of interest" description="Disordered" evidence="1">
    <location>
        <begin position="84"/>
        <end position="137"/>
    </location>
</feature>
<dbReference type="STRING" id="247156.NFA_505"/>